<feature type="region of interest" description="Disordered" evidence="5">
    <location>
        <begin position="431"/>
        <end position="497"/>
    </location>
</feature>
<evidence type="ECO:0000256" key="1">
    <source>
        <dbReference type="ARBA" id="ARBA00001962"/>
    </source>
</evidence>
<comment type="similarity">
    <text evidence="2">Belongs to the PhyH family.</text>
</comment>
<accession>A0A1J8Q287</accession>
<dbReference type="EMBL" id="LVVM01006535">
    <property type="protein sequence ID" value="OJA07841.1"/>
    <property type="molecule type" value="Genomic_DNA"/>
</dbReference>
<evidence type="ECO:0000256" key="4">
    <source>
        <dbReference type="ARBA" id="ARBA00023004"/>
    </source>
</evidence>
<dbReference type="InterPro" id="IPR001357">
    <property type="entry name" value="BRCT_dom"/>
</dbReference>
<evidence type="ECO:0000313" key="7">
    <source>
        <dbReference type="EMBL" id="OJA07841.1"/>
    </source>
</evidence>
<evidence type="ECO:0000256" key="2">
    <source>
        <dbReference type="ARBA" id="ARBA00005830"/>
    </source>
</evidence>
<dbReference type="Gene3D" id="2.60.120.620">
    <property type="entry name" value="q2cbj1_9rhob like domain"/>
    <property type="match status" value="1"/>
</dbReference>
<dbReference type="PANTHER" id="PTHR20883:SF15">
    <property type="entry name" value="PHYTANOYL-COA DIOXYGENASE DOMAIN-CONTAINING PROTEIN 1"/>
    <property type="match status" value="1"/>
</dbReference>
<feature type="compositionally biased region" description="Polar residues" evidence="5">
    <location>
        <begin position="143"/>
        <end position="157"/>
    </location>
</feature>
<organism evidence="7 8">
    <name type="scientific">Rhizopogon vesiculosus</name>
    <dbReference type="NCBI Taxonomy" id="180088"/>
    <lineage>
        <taxon>Eukaryota</taxon>
        <taxon>Fungi</taxon>
        <taxon>Dikarya</taxon>
        <taxon>Basidiomycota</taxon>
        <taxon>Agaricomycotina</taxon>
        <taxon>Agaricomycetes</taxon>
        <taxon>Agaricomycetidae</taxon>
        <taxon>Boletales</taxon>
        <taxon>Suillineae</taxon>
        <taxon>Rhizopogonaceae</taxon>
        <taxon>Rhizopogon</taxon>
    </lineage>
</organism>
<evidence type="ECO:0000259" key="6">
    <source>
        <dbReference type="PROSITE" id="PS50172"/>
    </source>
</evidence>
<sequence>MAPARSTRRNQHEQSVSLRSAQPDPSPVADGSPGSDLFLEPMMGTPLTVYIEKEVEDRDILVELITKHGGTTSPGYSGTPYILVDPHKESGQNLYRQYAGKKGKIVLHYRWVHECIRTGALQTFHSNWAGCKVTGMEKVTPPTIVSSQNDQTRSTVSQPAQMQPIPPQPQTIPHIPPGDPMHPPQAPYGYPVYGHPMHGPPRGMQPPTAAPPQSWQTPNVIAPQQTHIASPQTAAMLARQTHPYRDEPWVTPFNQPPPHMVAGPSAPAYDYRYGEDRPEWVPPANEYSYDPTSYEHPYDQTAPYMSEAGLPAAGPSSVPADNNPVEKPRGRKRTRNTAPPAASPSALVLNRRNPPARSPTPPTRVIKSTYGGNLFTSDDVLYLKRYIDYCQEQGLVLSLREICERIAVKAPHHTFYSWRRYCNKHQIRLGGYSMDTGENNSPRPEGEGEPEEEEQPLPLGTTGPGIIAAAQARLQQDANRPRNRSPTPPRALFRSTTGKGVAFTDEDVAFLVRFMEYRKSQDRFDMVAFWKDVAAKAPHHSRASWMKFWRRHKHELNRTEEDEPLPQPPEKKMRYSRGDDILLAKYFFNKPEGTSDKIFQAFGRAHPHHPWKGWQEHHRIHKAKIDHFIQQLANGENIDNDENAEESFIEMGRYLVVPGFLSQEQTNSLMMRSKELLDEFTLEDHPLTKFTTSDKDHVGDDYFLNSGDKIRYFLEEDAIDGNGKLTRDKAKAVNKIGHALHELDPAFRKVTLDNDRLKALVRDLRFHHDPVALQSMVICKQSQIGGAVPEHNDSTFLYTSPPTALGFWIALEKCTPTNGALSFLPGSHLTTPITKRFVRLPGGGTGFEQLAASPPSSSDMSERTREIVSEGEYVLETCEPGDLVLIHGSVLHKSERNTSAHTRYAYTFHMIDSSPYTEYDEKNWLQPTEAMPFSRMLDMPNESTLSIAVH</sequence>
<dbReference type="InterPro" id="IPR008775">
    <property type="entry name" value="Phytyl_CoA_dOase-like"/>
</dbReference>
<dbReference type="STRING" id="180088.A0A1J8Q287"/>
<evidence type="ECO:0000313" key="8">
    <source>
        <dbReference type="Proteomes" id="UP000183567"/>
    </source>
</evidence>
<dbReference type="Proteomes" id="UP000183567">
    <property type="component" value="Unassembled WGS sequence"/>
</dbReference>
<protein>
    <recommendedName>
        <fullName evidence="6">BRCT domain-containing protein</fullName>
    </recommendedName>
</protein>
<dbReference type="PROSITE" id="PS50172">
    <property type="entry name" value="BRCT"/>
    <property type="match status" value="1"/>
</dbReference>
<dbReference type="Pfam" id="PF05721">
    <property type="entry name" value="PhyH"/>
    <property type="match status" value="1"/>
</dbReference>
<comment type="caution">
    <text evidence="7">The sequence shown here is derived from an EMBL/GenBank/DDBJ whole genome shotgun (WGS) entry which is preliminary data.</text>
</comment>
<keyword evidence="3" id="KW-0479">Metal-binding</keyword>
<evidence type="ECO:0000256" key="5">
    <source>
        <dbReference type="SAM" id="MobiDB-lite"/>
    </source>
</evidence>
<keyword evidence="4" id="KW-0408">Iron</keyword>
<dbReference type="OrthoDB" id="3358963at2759"/>
<proteinExistence type="inferred from homology"/>
<dbReference type="GO" id="GO:0046872">
    <property type="term" value="F:metal ion binding"/>
    <property type="evidence" value="ECO:0007669"/>
    <property type="project" value="UniProtKB-KW"/>
</dbReference>
<name>A0A1J8Q287_9AGAM</name>
<feature type="region of interest" description="Disordered" evidence="5">
    <location>
        <begin position="142"/>
        <end position="171"/>
    </location>
</feature>
<reference evidence="7 8" key="1">
    <citation type="submission" date="2016-03" db="EMBL/GenBank/DDBJ databases">
        <title>Comparative genomics of the ectomycorrhizal sister species Rhizopogon vinicolor and Rhizopogon vesiculosus (Basidiomycota: Boletales) reveals a divergence of the mating type B locus.</title>
        <authorList>
            <person name="Mujic A.B."/>
            <person name="Kuo A."/>
            <person name="Tritt A."/>
            <person name="Lipzen A."/>
            <person name="Chen C."/>
            <person name="Johnson J."/>
            <person name="Sharma A."/>
            <person name="Barry K."/>
            <person name="Grigoriev I.V."/>
            <person name="Spatafora J.W."/>
        </authorList>
    </citation>
    <scope>NUCLEOTIDE SEQUENCE [LARGE SCALE GENOMIC DNA]</scope>
    <source>
        <strain evidence="7 8">AM-OR11-056</strain>
    </source>
</reference>
<dbReference type="InterPro" id="IPR036420">
    <property type="entry name" value="BRCT_dom_sf"/>
</dbReference>
<comment type="cofactor">
    <cofactor evidence="1">
        <name>Fe cation</name>
        <dbReference type="ChEBI" id="CHEBI:24875"/>
    </cofactor>
</comment>
<dbReference type="AlphaFoldDB" id="A0A1J8Q287"/>
<keyword evidence="8" id="KW-1185">Reference proteome</keyword>
<dbReference type="SUPFAM" id="SSF51197">
    <property type="entry name" value="Clavaminate synthase-like"/>
    <property type="match status" value="1"/>
</dbReference>
<gene>
    <name evidence="7" type="ORF">AZE42_06358</name>
</gene>
<evidence type="ECO:0000256" key="3">
    <source>
        <dbReference type="ARBA" id="ARBA00022723"/>
    </source>
</evidence>
<feature type="region of interest" description="Disordered" evidence="5">
    <location>
        <begin position="1"/>
        <end position="37"/>
    </location>
</feature>
<dbReference type="PANTHER" id="PTHR20883">
    <property type="entry name" value="PHYTANOYL-COA DIOXYGENASE DOMAIN CONTAINING 1"/>
    <property type="match status" value="1"/>
</dbReference>
<feature type="domain" description="BRCT" evidence="6">
    <location>
        <begin position="47"/>
        <end position="121"/>
    </location>
</feature>
<dbReference type="CDD" id="cd00027">
    <property type="entry name" value="BRCT"/>
    <property type="match status" value="1"/>
</dbReference>
<feature type="region of interest" description="Disordered" evidence="5">
    <location>
        <begin position="291"/>
        <end position="365"/>
    </location>
</feature>
<dbReference type="SUPFAM" id="SSF52113">
    <property type="entry name" value="BRCT domain"/>
    <property type="match status" value="1"/>
</dbReference>